<evidence type="ECO:0000256" key="3">
    <source>
        <dbReference type="ARBA" id="ARBA00022525"/>
    </source>
</evidence>
<dbReference type="InterPro" id="IPR029058">
    <property type="entry name" value="AB_hydrolase_fold"/>
</dbReference>
<evidence type="ECO:0000313" key="6">
    <source>
        <dbReference type="EMBL" id="KAG7306510.1"/>
    </source>
</evidence>
<dbReference type="EMBL" id="JAHIBW010000012">
    <property type="protein sequence ID" value="KAG7306510.1"/>
    <property type="molecule type" value="Genomic_DNA"/>
</dbReference>
<accession>A0ABQ7QN93</accession>
<name>A0ABQ7QN93_PLUXY</name>
<dbReference type="Pfam" id="PF00151">
    <property type="entry name" value="Lipase"/>
    <property type="match status" value="1"/>
</dbReference>
<protein>
    <recommendedName>
        <fullName evidence="5">Lipase domain-containing protein</fullName>
    </recommendedName>
</protein>
<evidence type="ECO:0000256" key="1">
    <source>
        <dbReference type="ARBA" id="ARBA00004613"/>
    </source>
</evidence>
<dbReference type="InterPro" id="IPR033906">
    <property type="entry name" value="Lipase_N"/>
</dbReference>
<dbReference type="CDD" id="cd00707">
    <property type="entry name" value="Pancreat_lipase_like"/>
    <property type="match status" value="1"/>
</dbReference>
<evidence type="ECO:0000313" key="7">
    <source>
        <dbReference type="Proteomes" id="UP000823941"/>
    </source>
</evidence>
<dbReference type="PRINTS" id="PR00821">
    <property type="entry name" value="TAGLIPASE"/>
</dbReference>
<gene>
    <name evidence="6" type="ORF">JYU34_009149</name>
</gene>
<dbReference type="PANTHER" id="PTHR11610">
    <property type="entry name" value="LIPASE"/>
    <property type="match status" value="1"/>
</dbReference>
<comment type="caution">
    <text evidence="6">The sequence shown here is derived from an EMBL/GenBank/DDBJ whole genome shotgun (WGS) entry which is preliminary data.</text>
</comment>
<reference evidence="6 7" key="1">
    <citation type="submission" date="2021-06" db="EMBL/GenBank/DDBJ databases">
        <title>A haploid diamondback moth (Plutella xylostella L.) genome assembly resolves 31 chromosomes and identifies a diamide resistance mutation.</title>
        <authorList>
            <person name="Ward C.M."/>
            <person name="Perry K.D."/>
            <person name="Baker G."/>
            <person name="Powis K."/>
            <person name="Heckel D.G."/>
            <person name="Baxter S.W."/>
        </authorList>
    </citation>
    <scope>NUCLEOTIDE SEQUENCE [LARGE SCALE GENOMIC DNA]</scope>
    <source>
        <strain evidence="6 7">LV</strain>
        <tissue evidence="6">Single pupa</tissue>
    </source>
</reference>
<dbReference type="PANTHER" id="PTHR11610:SF173">
    <property type="entry name" value="LIPASE DOMAIN-CONTAINING PROTEIN-RELATED"/>
    <property type="match status" value="1"/>
</dbReference>
<dbReference type="InterPro" id="IPR000734">
    <property type="entry name" value="TAG_lipase"/>
</dbReference>
<comment type="similarity">
    <text evidence="2 4">Belongs to the AB hydrolase superfamily. Lipase family.</text>
</comment>
<dbReference type="Gene3D" id="3.40.50.1820">
    <property type="entry name" value="alpha/beta hydrolase"/>
    <property type="match status" value="1"/>
</dbReference>
<proteinExistence type="inferred from homology"/>
<evidence type="ECO:0000256" key="2">
    <source>
        <dbReference type="ARBA" id="ARBA00010701"/>
    </source>
</evidence>
<organism evidence="6 7">
    <name type="scientific">Plutella xylostella</name>
    <name type="common">Diamondback moth</name>
    <name type="synonym">Plutella maculipennis</name>
    <dbReference type="NCBI Taxonomy" id="51655"/>
    <lineage>
        <taxon>Eukaryota</taxon>
        <taxon>Metazoa</taxon>
        <taxon>Ecdysozoa</taxon>
        <taxon>Arthropoda</taxon>
        <taxon>Hexapoda</taxon>
        <taxon>Insecta</taxon>
        <taxon>Pterygota</taxon>
        <taxon>Neoptera</taxon>
        <taxon>Endopterygota</taxon>
        <taxon>Lepidoptera</taxon>
        <taxon>Glossata</taxon>
        <taxon>Ditrysia</taxon>
        <taxon>Yponomeutoidea</taxon>
        <taxon>Plutellidae</taxon>
        <taxon>Plutella</taxon>
    </lineage>
</organism>
<sequence length="385" mass="42379">MAINALYEFKNRFKCKLNDTKAFGKDKSNQNSLAMVSKTVILLYSLLQVTTAATAENHHSKLPYQNAYGEGYGTKWVLFPGEDGSSHFVTLDQDELDSRQLMDPDYKVQFRFYTSYVLLDEYANPINESSVPFIAGATVKVVTHGWRSSADRNAVMNIKNEYLKAYDCNVVTIDWSQTAESMMYPTVAIQVKAIGNLIGKFLDNFSNRFGVTGDQVHLIGHSLGAHIMGNAASACQMRIGRITGLDPARPMFELPPMPDHFKLDRSDAVFVDVIHTCSGVLGAEAPLGHADFYPNSGFAPQPGCDGIQAMFEACSHGRSHFLFSESINSRRGFPALRCGSWADYSGHRCQLQTAFMGEGADPAQTGAFYLTTNAVAPFGRALDIN</sequence>
<keyword evidence="3" id="KW-0964">Secreted</keyword>
<keyword evidence="7" id="KW-1185">Reference proteome</keyword>
<evidence type="ECO:0000259" key="5">
    <source>
        <dbReference type="Pfam" id="PF00151"/>
    </source>
</evidence>
<comment type="subcellular location">
    <subcellularLocation>
        <location evidence="1">Secreted</location>
    </subcellularLocation>
</comment>
<feature type="domain" description="Lipase" evidence="5">
    <location>
        <begin position="131"/>
        <end position="378"/>
    </location>
</feature>
<dbReference type="InterPro" id="IPR013818">
    <property type="entry name" value="Lipase"/>
</dbReference>
<dbReference type="Proteomes" id="UP000823941">
    <property type="component" value="Chromosome 12"/>
</dbReference>
<dbReference type="SUPFAM" id="SSF53474">
    <property type="entry name" value="alpha/beta-Hydrolases"/>
    <property type="match status" value="1"/>
</dbReference>
<evidence type="ECO:0000256" key="4">
    <source>
        <dbReference type="RuleBase" id="RU004262"/>
    </source>
</evidence>